<gene>
    <name evidence="3" type="ORF">HMPREF9336_00794</name>
</gene>
<dbReference type="InterPro" id="IPR010982">
    <property type="entry name" value="Lambda_DNA-bd_dom_sf"/>
</dbReference>
<feature type="domain" description="HTH cro/C1-type" evidence="2">
    <location>
        <begin position="1"/>
        <end position="56"/>
    </location>
</feature>
<organism evidence="3 4">
    <name type="scientific">Segniliparus rugosus (strain ATCC BAA-974 / DSM 45345 / CCUG 50838 / CIP 108380 / JCM 13579 / CDC 945)</name>
    <dbReference type="NCBI Taxonomy" id="679197"/>
    <lineage>
        <taxon>Bacteria</taxon>
        <taxon>Bacillati</taxon>
        <taxon>Actinomycetota</taxon>
        <taxon>Actinomycetes</taxon>
        <taxon>Mycobacteriales</taxon>
        <taxon>Segniliparaceae</taxon>
        <taxon>Segniliparus</taxon>
    </lineage>
</organism>
<evidence type="ECO:0000313" key="4">
    <source>
        <dbReference type="Proteomes" id="UP000004816"/>
    </source>
</evidence>
<dbReference type="STRING" id="679197.HMPREF9336_00794"/>
<evidence type="ECO:0000259" key="2">
    <source>
        <dbReference type="PROSITE" id="PS50943"/>
    </source>
</evidence>
<accession>E5XMS4</accession>
<dbReference type="HOGENOM" id="CLU_118112_0_0_11"/>
<dbReference type="PANTHER" id="PTHR46558:SF4">
    <property type="entry name" value="DNA-BIDING PHAGE PROTEIN"/>
    <property type="match status" value="1"/>
</dbReference>
<dbReference type="PANTHER" id="PTHR46558">
    <property type="entry name" value="TRACRIPTIONAL REGULATORY PROTEIN-RELATED-RELATED"/>
    <property type="match status" value="1"/>
</dbReference>
<dbReference type="PROSITE" id="PS50943">
    <property type="entry name" value="HTH_CROC1"/>
    <property type="match status" value="2"/>
</dbReference>
<feature type="domain" description="HTH cro/C1-type" evidence="2">
    <location>
        <begin position="66"/>
        <end position="120"/>
    </location>
</feature>
<proteinExistence type="predicted"/>
<dbReference type="CDD" id="cd00093">
    <property type="entry name" value="HTH_XRE"/>
    <property type="match status" value="2"/>
</dbReference>
<keyword evidence="4" id="KW-1185">Reference proteome</keyword>
<protein>
    <recommendedName>
        <fullName evidence="2">HTH cro/C1-type domain-containing protein</fullName>
    </recommendedName>
</protein>
<keyword evidence="1" id="KW-0238">DNA-binding</keyword>
<dbReference type="SUPFAM" id="SSF47413">
    <property type="entry name" value="lambda repressor-like DNA-binding domains"/>
    <property type="match status" value="2"/>
</dbReference>
<dbReference type="Gene3D" id="1.10.260.40">
    <property type="entry name" value="lambda repressor-like DNA-binding domains"/>
    <property type="match status" value="2"/>
</dbReference>
<dbReference type="eggNOG" id="COG3620">
    <property type="taxonomic scope" value="Bacteria"/>
</dbReference>
<dbReference type="SMART" id="SM00530">
    <property type="entry name" value="HTH_XRE"/>
    <property type="match status" value="2"/>
</dbReference>
<reference evidence="3 4" key="1">
    <citation type="journal article" date="2011" name="Stand. Genomic Sci.">
        <title>High quality draft genome sequence of Segniliparus rugosus CDC 945(T)= (ATCC BAA-974(T)).</title>
        <authorList>
            <person name="Earl A.M."/>
            <person name="Desjardins C.A."/>
            <person name="Fitzgerald M.G."/>
            <person name="Arachchi H.M."/>
            <person name="Zeng Q."/>
            <person name="Mehta T."/>
            <person name="Griggs A."/>
            <person name="Birren B.W."/>
            <person name="Toney N.C."/>
            <person name="Carr J."/>
            <person name="Posey J."/>
            <person name="Butler W.R."/>
        </authorList>
    </citation>
    <scope>NUCLEOTIDE SEQUENCE [LARGE SCALE GENOMIC DNA]</scope>
    <source>
        <strain evidence="4">ATCC BAA-974 / DSM 45345 / CCUG 50838 / CIP 108380 / JCM 13579 / CDC 945</strain>
    </source>
</reference>
<dbReference type="AlphaFoldDB" id="E5XMS4"/>
<evidence type="ECO:0000256" key="1">
    <source>
        <dbReference type="ARBA" id="ARBA00023125"/>
    </source>
</evidence>
<dbReference type="GO" id="GO:0003677">
    <property type="term" value="F:DNA binding"/>
    <property type="evidence" value="ECO:0007669"/>
    <property type="project" value="UniProtKB-KW"/>
</dbReference>
<sequence>MTRLRDKEGWSEAELGRLARVSPQAIRNWESGLTEGPQVDKLARVAAALGASMADLVKVPPRERYLSDLRVLAGLVQPEVARLLGVSTGYYSDLERGEKNLSDQHAAAIANLFHTTPDIVRAAHERARLRPPGTPA</sequence>
<name>E5XMS4_SEGRC</name>
<dbReference type="Pfam" id="PF01381">
    <property type="entry name" value="HTH_3"/>
    <property type="match status" value="2"/>
</dbReference>
<dbReference type="Proteomes" id="UP000004816">
    <property type="component" value="Unassembled WGS sequence"/>
</dbReference>
<evidence type="ECO:0000313" key="3">
    <source>
        <dbReference type="EMBL" id="EFV14344.2"/>
    </source>
</evidence>
<dbReference type="InterPro" id="IPR001387">
    <property type="entry name" value="Cro/C1-type_HTH"/>
</dbReference>
<comment type="caution">
    <text evidence="3">The sequence shown here is derived from an EMBL/GenBank/DDBJ whole genome shotgun (WGS) entry which is preliminary data.</text>
</comment>
<dbReference type="EMBL" id="ACZI02000003">
    <property type="protein sequence ID" value="EFV14344.2"/>
    <property type="molecule type" value="Genomic_DNA"/>
</dbReference>